<dbReference type="InterPro" id="IPR008271">
    <property type="entry name" value="Ser/Thr_kinase_AS"/>
</dbReference>
<dbReference type="CDD" id="cd14014">
    <property type="entry name" value="STKc_PknB_like"/>
    <property type="match status" value="1"/>
</dbReference>
<dbReference type="EC" id="2.7.11.1" evidence="1"/>
<keyword evidence="3 8" id="KW-0808">Transferase</keyword>
<keyword evidence="5 8" id="KW-0418">Kinase</keyword>
<dbReference type="Proteomes" id="UP000539313">
    <property type="component" value="Unassembled WGS sequence"/>
</dbReference>
<keyword evidence="6" id="KW-0067">ATP-binding</keyword>
<gene>
    <name evidence="8" type="ORF">HNR21_002773</name>
</gene>
<sequence>MYDDQWRLEGFEEIRELGSGAQGRVVLARHTESGTPVAIKYLARGEGDDEAVERLRQEALMLAKVTDPHVVRLYRFAAGERGAALVMEAIDGVSLKELLARHGAMPPEAALAVLKGSLLGLAAAHAVGVVHRDYKPANVVVQGDGLSKLIDFGIAALTGVGSREGSPAYMAPEQWRGEPATPATDVYSATCVFFECVTGAKPYSAPDPMLLMHRHLNDPIPVEAVPEALRPLLERGMAKDGTRRPAGAAAFVAELESVASAAYGPDWEQRGVRVLATGAVALAAMFPLGAALAPAASGAAGAMGAGTAAAGTSAAGAASAGAAGTGLLATAGAKITMAVAGTALAVGAGTTVAAVTGGEDEPPAPVVQNVAFSTPLLGDRTIEVAGGRRLLVRGMRYAQITGHTDAALQERINAALRAPLDTAVEAAQRVVRQDPQMGRPGIQCDGAQISARAVPGLRTGRLISVRYELRAGWVCNSDFVSDWAITVTVALDSGKALAAADVFTPATLTPAGLGTLWSRVPKPAPEPNPAGAPCTPPARITPADLRPAAQGVNDAPVDIGFTAQGMTVSVQPAGGDFCTFMTLTVPYDRVRDLMLPRFAELLPR</sequence>
<dbReference type="GO" id="GO:0004674">
    <property type="term" value="F:protein serine/threonine kinase activity"/>
    <property type="evidence" value="ECO:0007669"/>
    <property type="project" value="UniProtKB-KW"/>
</dbReference>
<evidence type="ECO:0000256" key="3">
    <source>
        <dbReference type="ARBA" id="ARBA00022679"/>
    </source>
</evidence>
<dbReference type="Pfam" id="PF00069">
    <property type="entry name" value="Pkinase"/>
    <property type="match status" value="1"/>
</dbReference>
<keyword evidence="4" id="KW-0547">Nucleotide-binding</keyword>
<dbReference type="GO" id="GO:0005524">
    <property type="term" value="F:ATP binding"/>
    <property type="evidence" value="ECO:0007669"/>
    <property type="project" value="UniProtKB-KW"/>
</dbReference>
<dbReference type="PANTHER" id="PTHR43289">
    <property type="entry name" value="MITOGEN-ACTIVATED PROTEIN KINASE KINASE KINASE 20-RELATED"/>
    <property type="match status" value="1"/>
</dbReference>
<comment type="caution">
    <text evidence="8">The sequence shown here is derived from an EMBL/GenBank/DDBJ whole genome shotgun (WGS) entry which is preliminary data.</text>
</comment>
<dbReference type="InterPro" id="IPR000719">
    <property type="entry name" value="Prot_kinase_dom"/>
</dbReference>
<dbReference type="PANTHER" id="PTHR43289:SF6">
    <property type="entry name" value="SERINE_THREONINE-PROTEIN KINASE NEKL-3"/>
    <property type="match status" value="1"/>
</dbReference>
<dbReference type="PROSITE" id="PS50011">
    <property type="entry name" value="PROTEIN_KINASE_DOM"/>
    <property type="match status" value="1"/>
</dbReference>
<dbReference type="Gene3D" id="1.10.510.10">
    <property type="entry name" value="Transferase(Phosphotransferase) domain 1"/>
    <property type="match status" value="1"/>
</dbReference>
<reference evidence="8 9" key="1">
    <citation type="submission" date="2020-08" db="EMBL/GenBank/DDBJ databases">
        <title>Sequencing the genomes of 1000 actinobacteria strains.</title>
        <authorList>
            <person name="Klenk H.-P."/>
        </authorList>
    </citation>
    <scope>NUCLEOTIDE SEQUENCE [LARGE SCALE GENOMIC DNA]</scope>
    <source>
        <strain evidence="8 9">DSM 45823</strain>
    </source>
</reference>
<evidence type="ECO:0000259" key="7">
    <source>
        <dbReference type="PROSITE" id="PS50011"/>
    </source>
</evidence>
<name>A0A7W3MXX4_9ACTN</name>
<dbReference type="RefSeq" id="WP_119727444.1">
    <property type="nucleotide sequence ID" value="NZ_JACJII010000001.1"/>
</dbReference>
<evidence type="ECO:0000313" key="9">
    <source>
        <dbReference type="Proteomes" id="UP000539313"/>
    </source>
</evidence>
<dbReference type="AlphaFoldDB" id="A0A7W3MXX4"/>
<dbReference type="EMBL" id="JACJII010000001">
    <property type="protein sequence ID" value="MBA9003891.1"/>
    <property type="molecule type" value="Genomic_DNA"/>
</dbReference>
<keyword evidence="2" id="KW-0723">Serine/threonine-protein kinase</keyword>
<evidence type="ECO:0000313" key="8">
    <source>
        <dbReference type="EMBL" id="MBA9003891.1"/>
    </source>
</evidence>
<organism evidence="8 9">
    <name type="scientific">Thermomonospora cellulosilytica</name>
    <dbReference type="NCBI Taxonomy" id="1411118"/>
    <lineage>
        <taxon>Bacteria</taxon>
        <taxon>Bacillati</taxon>
        <taxon>Actinomycetota</taxon>
        <taxon>Actinomycetes</taxon>
        <taxon>Streptosporangiales</taxon>
        <taxon>Thermomonosporaceae</taxon>
        <taxon>Thermomonospora</taxon>
    </lineage>
</organism>
<dbReference type="SUPFAM" id="SSF56112">
    <property type="entry name" value="Protein kinase-like (PK-like)"/>
    <property type="match status" value="1"/>
</dbReference>
<proteinExistence type="predicted"/>
<evidence type="ECO:0000256" key="2">
    <source>
        <dbReference type="ARBA" id="ARBA00022527"/>
    </source>
</evidence>
<protein>
    <recommendedName>
        <fullName evidence="1">non-specific serine/threonine protein kinase</fullName>
        <ecNumber evidence="1">2.7.11.1</ecNumber>
    </recommendedName>
</protein>
<feature type="domain" description="Protein kinase" evidence="7">
    <location>
        <begin position="11"/>
        <end position="258"/>
    </location>
</feature>
<evidence type="ECO:0000256" key="1">
    <source>
        <dbReference type="ARBA" id="ARBA00012513"/>
    </source>
</evidence>
<keyword evidence="9" id="KW-1185">Reference proteome</keyword>
<dbReference type="PROSITE" id="PS00108">
    <property type="entry name" value="PROTEIN_KINASE_ST"/>
    <property type="match status" value="1"/>
</dbReference>
<evidence type="ECO:0000256" key="6">
    <source>
        <dbReference type="ARBA" id="ARBA00022840"/>
    </source>
</evidence>
<evidence type="ECO:0000256" key="5">
    <source>
        <dbReference type="ARBA" id="ARBA00022777"/>
    </source>
</evidence>
<accession>A0A7W3MXX4</accession>
<evidence type="ECO:0000256" key="4">
    <source>
        <dbReference type="ARBA" id="ARBA00022741"/>
    </source>
</evidence>
<dbReference type="InterPro" id="IPR011009">
    <property type="entry name" value="Kinase-like_dom_sf"/>
</dbReference>